<gene>
    <name evidence="2" type="ORF">QBC46DRAFT_300827</name>
</gene>
<feature type="compositionally biased region" description="Polar residues" evidence="1">
    <location>
        <begin position="35"/>
        <end position="47"/>
    </location>
</feature>
<feature type="region of interest" description="Disordered" evidence="1">
    <location>
        <begin position="26"/>
        <end position="83"/>
    </location>
</feature>
<protein>
    <submittedName>
        <fullName evidence="2">Uncharacterized protein</fullName>
    </submittedName>
</protein>
<dbReference type="Proteomes" id="UP001303473">
    <property type="component" value="Unassembled WGS sequence"/>
</dbReference>
<reference evidence="3" key="1">
    <citation type="journal article" date="2023" name="Mol. Phylogenet. Evol.">
        <title>Genome-scale phylogeny and comparative genomics of the fungal order Sordariales.</title>
        <authorList>
            <person name="Hensen N."/>
            <person name="Bonometti L."/>
            <person name="Westerberg I."/>
            <person name="Brannstrom I.O."/>
            <person name="Guillou S."/>
            <person name="Cros-Aarteil S."/>
            <person name="Calhoun S."/>
            <person name="Haridas S."/>
            <person name="Kuo A."/>
            <person name="Mondo S."/>
            <person name="Pangilinan J."/>
            <person name="Riley R."/>
            <person name="LaButti K."/>
            <person name="Andreopoulos B."/>
            <person name="Lipzen A."/>
            <person name="Chen C."/>
            <person name="Yan M."/>
            <person name="Daum C."/>
            <person name="Ng V."/>
            <person name="Clum A."/>
            <person name="Steindorff A."/>
            <person name="Ohm R.A."/>
            <person name="Martin F."/>
            <person name="Silar P."/>
            <person name="Natvig D.O."/>
            <person name="Lalanne C."/>
            <person name="Gautier V."/>
            <person name="Ament-Velasquez S.L."/>
            <person name="Kruys A."/>
            <person name="Hutchinson M.I."/>
            <person name="Powell A.J."/>
            <person name="Barry K."/>
            <person name="Miller A.N."/>
            <person name="Grigoriev I.V."/>
            <person name="Debuchy R."/>
            <person name="Gladieux P."/>
            <person name="Hiltunen Thoren M."/>
            <person name="Johannesson H."/>
        </authorList>
    </citation>
    <scope>NUCLEOTIDE SEQUENCE [LARGE SCALE GENOMIC DNA]</scope>
    <source>
        <strain evidence="3">CBS 340.73</strain>
    </source>
</reference>
<comment type="caution">
    <text evidence="2">The sequence shown here is derived from an EMBL/GenBank/DDBJ whole genome shotgun (WGS) entry which is preliminary data.</text>
</comment>
<keyword evidence="3" id="KW-1185">Reference proteome</keyword>
<proteinExistence type="predicted"/>
<accession>A0AAN6MVK4</accession>
<sequence>MCIFHVRVANCGHYKTTLSKPCKSAKKNQEACDPDNSSSNESTTGEQTCGLVGCDSKAGGKREGPGSRTNGGFDNAEVDWDDF</sequence>
<evidence type="ECO:0000313" key="2">
    <source>
        <dbReference type="EMBL" id="KAK3933764.1"/>
    </source>
</evidence>
<dbReference type="AlphaFoldDB" id="A0AAN6MVK4"/>
<evidence type="ECO:0000256" key="1">
    <source>
        <dbReference type="SAM" id="MobiDB-lite"/>
    </source>
</evidence>
<name>A0AAN6MVK4_9PEZI</name>
<organism evidence="2 3">
    <name type="scientific">Diplogelasinospora grovesii</name>
    <dbReference type="NCBI Taxonomy" id="303347"/>
    <lineage>
        <taxon>Eukaryota</taxon>
        <taxon>Fungi</taxon>
        <taxon>Dikarya</taxon>
        <taxon>Ascomycota</taxon>
        <taxon>Pezizomycotina</taxon>
        <taxon>Sordariomycetes</taxon>
        <taxon>Sordariomycetidae</taxon>
        <taxon>Sordariales</taxon>
        <taxon>Diplogelasinosporaceae</taxon>
        <taxon>Diplogelasinospora</taxon>
    </lineage>
</organism>
<dbReference type="EMBL" id="MU854075">
    <property type="protein sequence ID" value="KAK3933764.1"/>
    <property type="molecule type" value="Genomic_DNA"/>
</dbReference>
<evidence type="ECO:0000313" key="3">
    <source>
        <dbReference type="Proteomes" id="UP001303473"/>
    </source>
</evidence>